<protein>
    <submittedName>
        <fullName evidence="2">Uncharacterized protein</fullName>
    </submittedName>
</protein>
<comment type="caution">
    <text evidence="2">The sequence shown here is derived from an EMBL/GenBank/DDBJ whole genome shotgun (WGS) entry which is preliminary data.</text>
</comment>
<evidence type="ECO:0000313" key="2">
    <source>
        <dbReference type="EMBL" id="KAK3898874.1"/>
    </source>
</evidence>
<organism evidence="2 3">
    <name type="scientific">Staphylotrichum tortipilum</name>
    <dbReference type="NCBI Taxonomy" id="2831512"/>
    <lineage>
        <taxon>Eukaryota</taxon>
        <taxon>Fungi</taxon>
        <taxon>Dikarya</taxon>
        <taxon>Ascomycota</taxon>
        <taxon>Pezizomycotina</taxon>
        <taxon>Sordariomycetes</taxon>
        <taxon>Sordariomycetidae</taxon>
        <taxon>Sordariales</taxon>
        <taxon>Chaetomiaceae</taxon>
        <taxon>Staphylotrichum</taxon>
    </lineage>
</organism>
<reference evidence="2" key="1">
    <citation type="journal article" date="2023" name="Mol. Phylogenet. Evol.">
        <title>Genome-scale phylogeny and comparative genomics of the fungal order Sordariales.</title>
        <authorList>
            <person name="Hensen N."/>
            <person name="Bonometti L."/>
            <person name="Westerberg I."/>
            <person name="Brannstrom I.O."/>
            <person name="Guillou S."/>
            <person name="Cros-Aarteil S."/>
            <person name="Calhoun S."/>
            <person name="Haridas S."/>
            <person name="Kuo A."/>
            <person name="Mondo S."/>
            <person name="Pangilinan J."/>
            <person name="Riley R."/>
            <person name="LaButti K."/>
            <person name="Andreopoulos B."/>
            <person name="Lipzen A."/>
            <person name="Chen C."/>
            <person name="Yan M."/>
            <person name="Daum C."/>
            <person name="Ng V."/>
            <person name="Clum A."/>
            <person name="Steindorff A."/>
            <person name="Ohm R.A."/>
            <person name="Martin F."/>
            <person name="Silar P."/>
            <person name="Natvig D.O."/>
            <person name="Lalanne C."/>
            <person name="Gautier V."/>
            <person name="Ament-Velasquez S.L."/>
            <person name="Kruys A."/>
            <person name="Hutchinson M.I."/>
            <person name="Powell A.J."/>
            <person name="Barry K."/>
            <person name="Miller A.N."/>
            <person name="Grigoriev I.V."/>
            <person name="Debuchy R."/>
            <person name="Gladieux P."/>
            <person name="Hiltunen Thoren M."/>
            <person name="Johannesson H."/>
        </authorList>
    </citation>
    <scope>NUCLEOTIDE SEQUENCE</scope>
    <source>
        <strain evidence="2">CBS 103.79</strain>
    </source>
</reference>
<sequence>MLARRAAARIAAQARASRSLYALAGPGLPSTLPSAVTVLVDAAPRTPTALLQQAVLKGVGEGIAQAPAATSHDAAVVLVSPEFWAWLDDDGFVSQLLNAAGARPHAHSGAITLLAAAVQGVPRGVSRLGPFSSSEGISILCGDSTELLPAVRRHGSGPRPDASQPPSLEFRSPTARNGAFKSVRLPLANTLFTLGKPNPLVTSMWGPGDGHRLRKISQDTEKVEHTVVLRKPGRVPEASSFVQSSANLIALTKPHRVLSSFGNVLSKIWANSQQTPPSEELEAIIPRLLKARASVQGDGAPPPAAVGVWALTIPERVVTVLSRTRGVLEPLDLAPSPGVAPYDGSSEQRLARASAWPLRRLLWSGCRLSKVLSGGGGWGAKRGLLALDPQHTIGGESAEEEAAFRAALIGKTKQGRSPDSDADSEQQATYVQFLVEPVSPISATTPAAADEHPPAPLPAPINSLTTLFGTPGGETAPPPPFPTTTTTTPHSLDPTVTPIWNLFGGASSTGLFLAEQQGPPPPLGGSNLLSPKKPAEGEVEGAKGGGWATKLDVPGSFIEAYPLKSVPKYSRTRGGKVDRERGLVDEVD</sequence>
<feature type="compositionally biased region" description="Low complexity" evidence="1">
    <location>
        <begin position="483"/>
        <end position="493"/>
    </location>
</feature>
<gene>
    <name evidence="2" type="ORF">C8A05DRAFT_37533</name>
</gene>
<accession>A0AAN6MES1</accession>
<dbReference type="EMBL" id="MU855866">
    <property type="protein sequence ID" value="KAK3898874.1"/>
    <property type="molecule type" value="Genomic_DNA"/>
</dbReference>
<feature type="region of interest" description="Disordered" evidence="1">
    <location>
        <begin position="511"/>
        <end position="549"/>
    </location>
</feature>
<feature type="region of interest" description="Disordered" evidence="1">
    <location>
        <begin position="150"/>
        <end position="175"/>
    </location>
</feature>
<dbReference type="Proteomes" id="UP001303889">
    <property type="component" value="Unassembled WGS sequence"/>
</dbReference>
<evidence type="ECO:0000313" key="3">
    <source>
        <dbReference type="Proteomes" id="UP001303889"/>
    </source>
</evidence>
<proteinExistence type="predicted"/>
<evidence type="ECO:0000256" key="1">
    <source>
        <dbReference type="SAM" id="MobiDB-lite"/>
    </source>
</evidence>
<feature type="compositionally biased region" description="Basic and acidic residues" evidence="1">
    <location>
        <begin position="575"/>
        <end position="588"/>
    </location>
</feature>
<keyword evidence="3" id="KW-1185">Reference proteome</keyword>
<reference evidence="2" key="2">
    <citation type="submission" date="2023-05" db="EMBL/GenBank/DDBJ databases">
        <authorList>
            <consortium name="Lawrence Berkeley National Laboratory"/>
            <person name="Steindorff A."/>
            <person name="Hensen N."/>
            <person name="Bonometti L."/>
            <person name="Westerberg I."/>
            <person name="Brannstrom I.O."/>
            <person name="Guillou S."/>
            <person name="Cros-Aarteil S."/>
            <person name="Calhoun S."/>
            <person name="Haridas S."/>
            <person name="Kuo A."/>
            <person name="Mondo S."/>
            <person name="Pangilinan J."/>
            <person name="Riley R."/>
            <person name="Labutti K."/>
            <person name="Andreopoulos B."/>
            <person name="Lipzen A."/>
            <person name="Chen C."/>
            <person name="Yanf M."/>
            <person name="Daum C."/>
            <person name="Ng V."/>
            <person name="Clum A."/>
            <person name="Ohm R."/>
            <person name="Martin F."/>
            <person name="Silar P."/>
            <person name="Natvig D."/>
            <person name="Lalanne C."/>
            <person name="Gautier V."/>
            <person name="Ament-Velasquez S.L."/>
            <person name="Kruys A."/>
            <person name="Hutchinson M.I."/>
            <person name="Powell A.J."/>
            <person name="Barry K."/>
            <person name="Miller A.N."/>
            <person name="Grigoriev I.V."/>
            <person name="Debuchy R."/>
            <person name="Gladieux P."/>
            <person name="Thoren M.H."/>
            <person name="Johannesson H."/>
        </authorList>
    </citation>
    <scope>NUCLEOTIDE SEQUENCE</scope>
    <source>
        <strain evidence="2">CBS 103.79</strain>
    </source>
</reference>
<name>A0AAN6MES1_9PEZI</name>
<dbReference type="AlphaFoldDB" id="A0AAN6MES1"/>
<feature type="region of interest" description="Disordered" evidence="1">
    <location>
        <begin position="568"/>
        <end position="588"/>
    </location>
</feature>
<feature type="region of interest" description="Disordered" evidence="1">
    <location>
        <begin position="464"/>
        <end position="493"/>
    </location>
</feature>